<evidence type="ECO:0000259" key="7">
    <source>
        <dbReference type="PROSITE" id="PS50157"/>
    </source>
</evidence>
<dbReference type="PROSITE" id="PS50157">
    <property type="entry name" value="ZINC_FINGER_C2H2_2"/>
    <property type="match status" value="2"/>
</dbReference>
<evidence type="ECO:0000256" key="1">
    <source>
        <dbReference type="ARBA" id="ARBA00022723"/>
    </source>
</evidence>
<feature type="domain" description="C2H2-type" evidence="7">
    <location>
        <begin position="135"/>
        <end position="162"/>
    </location>
</feature>
<dbReference type="Pfam" id="PF12874">
    <property type="entry name" value="zf-met"/>
    <property type="match status" value="1"/>
</dbReference>
<dbReference type="STRING" id="671987.R0IPD6"/>
<accession>R0IPD6</accession>
<dbReference type="EMBL" id="KB908592">
    <property type="protein sequence ID" value="EOA86825.1"/>
    <property type="molecule type" value="Genomic_DNA"/>
</dbReference>
<sequence length="476" mass="53833">MGPPGHNRYAVFASGDDKPAPAPSDPVDLANNPFLNQIADDSIPWEEVKKRGAATAAPPVQPVSRPVNGTKDRPKAAAAQPAPSEGRKRTPSGSTTDSNDKGSDPHENWCGVCSLKLPNKAALLTHIKQSANHQHYCNLCKRVFKDRNGLKNHVDNSSGHETYCNLCLSAFKDPWGLKNHFENNYSVGHEFVCLTCLLGFRTSGELEQHLQTAEKHTWCRVCQRRFRTQDERDEHWMKTNRHKHCLQPGCDFDGPDQAALTEHLRRDHFQCQGCKQILPSLTKLNQHYEACLFAISCPQCKEQCSGKAQLEFHMKHCFLCEECGFHTYHEGNFHIHMTKHSSANMACWGCEAPMRKYSSLINHLESGNCPKLSDAALLMRCLGRWWYSALYMDLDMHANIRTGRVDIHELWEWMSQGALHPFLCRGQDCGKTFGQLSALLLHCESRACGWDIDRFNMLGLEKEFKQTCLRRDSGAS</sequence>
<dbReference type="GO" id="GO:0008270">
    <property type="term" value="F:zinc ion binding"/>
    <property type="evidence" value="ECO:0007669"/>
    <property type="project" value="UniProtKB-KW"/>
</dbReference>
<protein>
    <recommendedName>
        <fullName evidence="7">C2H2-type domain-containing protein</fullName>
    </recommendedName>
</protein>
<keyword evidence="1" id="KW-0479">Metal-binding</keyword>
<evidence type="ECO:0000256" key="5">
    <source>
        <dbReference type="PROSITE-ProRule" id="PRU00042"/>
    </source>
</evidence>
<gene>
    <name evidence="8" type="ORF">SETTUDRAFT_19347</name>
</gene>
<dbReference type="OrthoDB" id="6105938at2759"/>
<feature type="domain" description="C2H2-type" evidence="7">
    <location>
        <begin position="422"/>
        <end position="442"/>
    </location>
</feature>
<evidence type="ECO:0000313" key="8">
    <source>
        <dbReference type="EMBL" id="EOA86825.1"/>
    </source>
</evidence>
<dbReference type="InterPro" id="IPR013087">
    <property type="entry name" value="Znf_C2H2_type"/>
</dbReference>
<keyword evidence="4" id="KW-0862">Zinc</keyword>
<feature type="region of interest" description="Disordered" evidence="6">
    <location>
        <begin position="1"/>
        <end position="105"/>
    </location>
</feature>
<evidence type="ECO:0000256" key="6">
    <source>
        <dbReference type="SAM" id="MobiDB-lite"/>
    </source>
</evidence>
<dbReference type="Gene3D" id="3.30.160.60">
    <property type="entry name" value="Classic Zinc Finger"/>
    <property type="match status" value="2"/>
</dbReference>
<proteinExistence type="predicted"/>
<dbReference type="RefSeq" id="XP_008024899.1">
    <property type="nucleotide sequence ID" value="XM_008026708.1"/>
</dbReference>
<dbReference type="GeneID" id="19402186"/>
<keyword evidence="2" id="KW-0677">Repeat</keyword>
<dbReference type="SMART" id="SM00355">
    <property type="entry name" value="ZnF_C2H2"/>
    <property type="match status" value="10"/>
</dbReference>
<dbReference type="PANTHER" id="PTHR24379:SF121">
    <property type="entry name" value="C2H2-TYPE DOMAIN-CONTAINING PROTEIN"/>
    <property type="match status" value="1"/>
</dbReference>
<dbReference type="AlphaFoldDB" id="R0IPD6"/>
<organism evidence="8 9">
    <name type="scientific">Exserohilum turcicum (strain 28A)</name>
    <name type="common">Northern leaf blight fungus</name>
    <name type="synonym">Setosphaeria turcica</name>
    <dbReference type="NCBI Taxonomy" id="671987"/>
    <lineage>
        <taxon>Eukaryota</taxon>
        <taxon>Fungi</taxon>
        <taxon>Dikarya</taxon>
        <taxon>Ascomycota</taxon>
        <taxon>Pezizomycotina</taxon>
        <taxon>Dothideomycetes</taxon>
        <taxon>Pleosporomycetidae</taxon>
        <taxon>Pleosporales</taxon>
        <taxon>Pleosporineae</taxon>
        <taxon>Pleosporaceae</taxon>
        <taxon>Exserohilum</taxon>
    </lineage>
</organism>
<keyword evidence="9" id="KW-1185">Reference proteome</keyword>
<reference evidence="8 9" key="2">
    <citation type="journal article" date="2013" name="PLoS Genet.">
        <title>Comparative genome structure, secondary metabolite, and effector coding capacity across Cochliobolus pathogens.</title>
        <authorList>
            <person name="Condon B.J."/>
            <person name="Leng Y."/>
            <person name="Wu D."/>
            <person name="Bushley K.E."/>
            <person name="Ohm R.A."/>
            <person name="Otillar R."/>
            <person name="Martin J."/>
            <person name="Schackwitz W."/>
            <person name="Grimwood J."/>
            <person name="MohdZainudin N."/>
            <person name="Xue C."/>
            <person name="Wang R."/>
            <person name="Manning V.A."/>
            <person name="Dhillon B."/>
            <person name="Tu Z.J."/>
            <person name="Steffenson B.J."/>
            <person name="Salamov A."/>
            <person name="Sun H."/>
            <person name="Lowry S."/>
            <person name="LaButti K."/>
            <person name="Han J."/>
            <person name="Copeland A."/>
            <person name="Lindquist E."/>
            <person name="Barry K."/>
            <person name="Schmutz J."/>
            <person name="Baker S.E."/>
            <person name="Ciuffetti L.M."/>
            <person name="Grigoriev I.V."/>
            <person name="Zhong S."/>
            <person name="Turgeon B.G."/>
        </authorList>
    </citation>
    <scope>NUCLEOTIDE SEQUENCE [LARGE SCALE GENOMIC DNA]</scope>
    <source>
        <strain evidence="9">28A</strain>
    </source>
</reference>
<evidence type="ECO:0000256" key="2">
    <source>
        <dbReference type="ARBA" id="ARBA00022737"/>
    </source>
</evidence>
<reference evidence="8 9" key="1">
    <citation type="journal article" date="2012" name="PLoS Pathog.">
        <title>Diverse lifestyles and strategies of plant pathogenesis encoded in the genomes of eighteen Dothideomycetes fungi.</title>
        <authorList>
            <person name="Ohm R.A."/>
            <person name="Feau N."/>
            <person name="Henrissat B."/>
            <person name="Schoch C.L."/>
            <person name="Horwitz B.A."/>
            <person name="Barry K.W."/>
            <person name="Condon B.J."/>
            <person name="Copeland A.C."/>
            <person name="Dhillon B."/>
            <person name="Glaser F."/>
            <person name="Hesse C.N."/>
            <person name="Kosti I."/>
            <person name="LaButti K."/>
            <person name="Lindquist E.A."/>
            <person name="Lucas S."/>
            <person name="Salamov A.A."/>
            <person name="Bradshaw R.E."/>
            <person name="Ciuffetti L."/>
            <person name="Hamelin R.C."/>
            <person name="Kema G.H.J."/>
            <person name="Lawrence C."/>
            <person name="Scott J.A."/>
            <person name="Spatafora J.W."/>
            <person name="Turgeon B.G."/>
            <person name="de Wit P.J.G.M."/>
            <person name="Zhong S."/>
            <person name="Goodwin S.B."/>
            <person name="Grigoriev I.V."/>
        </authorList>
    </citation>
    <scope>NUCLEOTIDE SEQUENCE [LARGE SCALE GENOMIC DNA]</scope>
    <source>
        <strain evidence="9">28A</strain>
    </source>
</reference>
<dbReference type="HOGENOM" id="CLU_573826_0_0_1"/>
<dbReference type="Proteomes" id="UP000016935">
    <property type="component" value="Unassembled WGS sequence"/>
</dbReference>
<evidence type="ECO:0000313" key="9">
    <source>
        <dbReference type="Proteomes" id="UP000016935"/>
    </source>
</evidence>
<dbReference type="PANTHER" id="PTHR24379">
    <property type="entry name" value="KRAB AND ZINC FINGER DOMAIN-CONTAINING"/>
    <property type="match status" value="1"/>
</dbReference>
<keyword evidence="3 5" id="KW-0863">Zinc-finger</keyword>
<name>R0IPD6_EXST2</name>
<evidence type="ECO:0000256" key="3">
    <source>
        <dbReference type="ARBA" id="ARBA00022771"/>
    </source>
</evidence>
<dbReference type="SUPFAM" id="SSF57667">
    <property type="entry name" value="beta-beta-alpha zinc fingers"/>
    <property type="match status" value="1"/>
</dbReference>
<evidence type="ECO:0000256" key="4">
    <source>
        <dbReference type="ARBA" id="ARBA00022833"/>
    </source>
</evidence>
<dbReference type="InterPro" id="IPR036236">
    <property type="entry name" value="Znf_C2H2_sf"/>
</dbReference>
<dbReference type="eggNOG" id="KOG1721">
    <property type="taxonomic scope" value="Eukaryota"/>
</dbReference>